<organism evidence="4 5">
    <name type="scientific">Citricoccus nitrophenolicus</name>
    <dbReference type="NCBI Taxonomy" id="863575"/>
    <lineage>
        <taxon>Bacteria</taxon>
        <taxon>Bacillati</taxon>
        <taxon>Actinomycetota</taxon>
        <taxon>Actinomycetes</taxon>
        <taxon>Micrococcales</taxon>
        <taxon>Micrococcaceae</taxon>
        <taxon>Citricoccus</taxon>
    </lineage>
</organism>
<dbReference type="SUPFAM" id="SSF48264">
    <property type="entry name" value="Cytochrome P450"/>
    <property type="match status" value="1"/>
</dbReference>
<evidence type="ECO:0000313" key="5">
    <source>
        <dbReference type="Proteomes" id="UP001484097"/>
    </source>
</evidence>
<name>A0ABV0IHJ1_9MICC</name>
<sequence>MTDATVTRTAPATGNPHGERPTPPVDVPAPPAGVAVVDHDPFSDATLTDPYPMHEALREAGPVAWIPQYGVYAVARYDEVVHVLQHHEVFVSGRGVGLSDYQKNKPWRPPSLLLEADPPQHTRARKVATSVFNPKTMRQIRDEFQQTANRMVDALFAETDTVEIDGVADLAAAYPLSVFPDFIGLSEDGRENLLPYGNMAFNAFGPQNRRYEQAMVDGGRATPWIAEQCVVGTPKPGGFGATLHEKAAEAGLDEDEAARLLRSFLTAGVDTTVHGIGAALRELAEHPEQWAALREDPSRARTAFDETVRHVAPVQTFFRTVNEDTEVSGVHLPEGSKVLMFLAAANRDPRHWENPDTFDITRQASGHVGFGFGIHSCVGQIMARLEGECLLGALARKVSTIQVIGEPELQLNNTLRGWERLPLRLTAA</sequence>
<keyword evidence="2" id="KW-0503">Monooxygenase</keyword>
<dbReference type="Pfam" id="PF00067">
    <property type="entry name" value="p450"/>
    <property type="match status" value="1"/>
</dbReference>
<keyword evidence="2" id="KW-0408">Iron</keyword>
<protein>
    <submittedName>
        <fullName evidence="4">Cytochrome P450</fullName>
    </submittedName>
</protein>
<keyword evidence="5" id="KW-1185">Reference proteome</keyword>
<dbReference type="InterPro" id="IPR017972">
    <property type="entry name" value="Cyt_P450_CS"/>
</dbReference>
<evidence type="ECO:0000256" key="3">
    <source>
        <dbReference type="SAM" id="MobiDB-lite"/>
    </source>
</evidence>
<dbReference type="RefSeq" id="WP_347919507.1">
    <property type="nucleotide sequence ID" value="NZ_JBDXMX010000002.1"/>
</dbReference>
<evidence type="ECO:0000256" key="1">
    <source>
        <dbReference type="ARBA" id="ARBA00010617"/>
    </source>
</evidence>
<keyword evidence="2" id="KW-0349">Heme</keyword>
<dbReference type="Gene3D" id="1.10.630.10">
    <property type="entry name" value="Cytochrome P450"/>
    <property type="match status" value="1"/>
</dbReference>
<reference evidence="4 5" key="1">
    <citation type="submission" date="2024-05" db="EMBL/GenBank/DDBJ databases">
        <authorList>
            <person name="Yi C."/>
        </authorList>
    </citation>
    <scope>NUCLEOTIDE SEQUENCE [LARGE SCALE GENOMIC DNA]</scope>
    <source>
        <strain evidence="4 5">XS13</strain>
    </source>
</reference>
<accession>A0ABV0IHJ1</accession>
<feature type="compositionally biased region" description="Polar residues" evidence="3">
    <location>
        <begin position="1"/>
        <end position="12"/>
    </location>
</feature>
<dbReference type="PROSITE" id="PS00086">
    <property type="entry name" value="CYTOCHROME_P450"/>
    <property type="match status" value="1"/>
</dbReference>
<dbReference type="Proteomes" id="UP001484097">
    <property type="component" value="Unassembled WGS sequence"/>
</dbReference>
<dbReference type="EMBL" id="JBDXMX010000002">
    <property type="protein sequence ID" value="MEO9247104.1"/>
    <property type="molecule type" value="Genomic_DNA"/>
</dbReference>
<dbReference type="PANTHER" id="PTHR46696:SF1">
    <property type="entry name" value="CYTOCHROME P450 YJIB-RELATED"/>
    <property type="match status" value="1"/>
</dbReference>
<dbReference type="PANTHER" id="PTHR46696">
    <property type="entry name" value="P450, PUTATIVE (EUROFUNG)-RELATED"/>
    <property type="match status" value="1"/>
</dbReference>
<comment type="caution">
    <text evidence="4">The sequence shown here is derived from an EMBL/GenBank/DDBJ whole genome shotgun (WGS) entry which is preliminary data.</text>
</comment>
<keyword evidence="2" id="KW-0560">Oxidoreductase</keyword>
<feature type="region of interest" description="Disordered" evidence="3">
    <location>
        <begin position="1"/>
        <end position="25"/>
    </location>
</feature>
<evidence type="ECO:0000313" key="4">
    <source>
        <dbReference type="EMBL" id="MEO9247104.1"/>
    </source>
</evidence>
<keyword evidence="2" id="KW-0479">Metal-binding</keyword>
<dbReference type="InterPro" id="IPR036396">
    <property type="entry name" value="Cyt_P450_sf"/>
</dbReference>
<evidence type="ECO:0000256" key="2">
    <source>
        <dbReference type="RuleBase" id="RU000461"/>
    </source>
</evidence>
<gene>
    <name evidence="4" type="ORF">ABDK96_05380</name>
</gene>
<dbReference type="CDD" id="cd11037">
    <property type="entry name" value="CYP199A2-like"/>
    <property type="match status" value="1"/>
</dbReference>
<comment type="similarity">
    <text evidence="1 2">Belongs to the cytochrome P450 family.</text>
</comment>
<dbReference type="InterPro" id="IPR001128">
    <property type="entry name" value="Cyt_P450"/>
</dbReference>
<proteinExistence type="inferred from homology"/>